<dbReference type="EMBL" id="CP134850">
    <property type="protein sequence ID" value="WNL22180.1"/>
    <property type="molecule type" value="Genomic_DNA"/>
</dbReference>
<dbReference type="GO" id="GO:0016887">
    <property type="term" value="F:ATP hydrolysis activity"/>
    <property type="evidence" value="ECO:0007669"/>
    <property type="project" value="InterPro"/>
</dbReference>
<organism evidence="2">
    <name type="scientific">Arcobacter sp. AZ-2023</name>
    <dbReference type="NCBI Taxonomy" id="3074453"/>
    <lineage>
        <taxon>Bacteria</taxon>
        <taxon>Pseudomonadati</taxon>
        <taxon>Campylobacterota</taxon>
        <taxon>Epsilonproteobacteria</taxon>
        <taxon>Campylobacterales</taxon>
        <taxon>Arcobacteraceae</taxon>
        <taxon>Arcobacter</taxon>
    </lineage>
</organism>
<dbReference type="EMBL" id="CP134845">
    <property type="protein sequence ID" value="WNL14080.1"/>
    <property type="molecule type" value="Genomic_DNA"/>
</dbReference>
<dbReference type="REBASE" id="763518">
    <property type="entry name" value="AspLEO74McrBCP"/>
</dbReference>
<dbReference type="REBASE" id="763522">
    <property type="entry name" value="AspLEO70McrBCP"/>
</dbReference>
<evidence type="ECO:0000313" key="2">
    <source>
        <dbReference type="EMBL" id="WNL12762.1"/>
    </source>
</evidence>
<sequence>MEEIVIRVGDFLKEHINNIVNMCNDNPTEFENLQNVEYAKTTFGLRANYSFFKKLSLFNDNPNIRYYAQDYYINGEKYRLTSQFGGNAIIEGKTTSQYQGEKIYEYLKIYNLLLDKYENKKIIFIAGNNNENTINQENNFALKFNPLNQILYGSPGTGKTYNTINKAIEIIDSDFYQQNKYNREALKEKFEEYKKAGQIEFITFHQSFSYEEFVEGIKAETSEANISYEVKSGVFKKLSNKSLQNFNQSNENIKNKKDFETVFKELILDKLKDDEKLEIRMKKSSFFIKEVDENKISFDKSGGESQHVLLIKNLKNMYEAEENKIIIGGLSQYYNPLLEYLLKNSEIKNTDKEPLKNYILIIDEINRGNISKIFGELITLIEPSKRIGADEEIRLKLPYSQELFGVPSNLYIIGTMNTADRSIALMDTALRRRFHFEEMMPNSSLLENLVVDGIKIDNLLETINKRVEYLYDRDHTIGHAYFMSLENLETKEDKKAELENIFRNKIIPLLQEYFYDDWEKVRLVLGDGFVEKIEVKSDIFDEDLIKDSEYLEEEKFIYNIKKEFDFSKFKD</sequence>
<evidence type="ECO:0000313" key="7">
    <source>
        <dbReference type="EMBL" id="WNL25326.1"/>
    </source>
</evidence>
<dbReference type="REBASE" id="763519">
    <property type="entry name" value="AspLEO109McrBCP"/>
</dbReference>
<dbReference type="SUPFAM" id="SSF52540">
    <property type="entry name" value="P-loop containing nucleoside triphosphate hydrolases"/>
    <property type="match status" value="1"/>
</dbReference>
<dbReference type="Gene3D" id="3.40.50.300">
    <property type="entry name" value="P-loop containing nucleotide triphosphate hydrolases"/>
    <property type="match status" value="1"/>
</dbReference>
<dbReference type="EMBL" id="CP134851">
    <property type="protein sequence ID" value="WNL23779.1"/>
    <property type="molecule type" value="Genomic_DNA"/>
</dbReference>
<dbReference type="InterPro" id="IPR052934">
    <property type="entry name" value="Methyl-DNA_Rec/Restrict_Enz"/>
</dbReference>
<dbReference type="InterPro" id="IPR027417">
    <property type="entry name" value="P-loop_NTPase"/>
</dbReference>
<dbReference type="REBASE" id="763135">
    <property type="entry name" value="AspLEO79McrBCP"/>
</dbReference>
<protein>
    <submittedName>
        <fullName evidence="2">AAA family ATPase</fullName>
    </submittedName>
</protein>
<name>A0AA96CNR2_9BACT</name>
<evidence type="ECO:0000313" key="4">
    <source>
        <dbReference type="EMBL" id="WNL20038.1"/>
    </source>
</evidence>
<dbReference type="Pfam" id="PF07728">
    <property type="entry name" value="AAA_5"/>
    <property type="match status" value="1"/>
</dbReference>
<gene>
    <name evidence="3" type="ORF">RJG51_08540</name>
    <name evidence="2" type="ORF">RJG52_01515</name>
    <name evidence="4" type="ORF">RJG53_04740</name>
    <name evidence="6" type="ORF">RJG55_01520</name>
    <name evidence="5" type="ORF">RJG56_04590</name>
    <name evidence="7" type="ORF">RJG57_09800</name>
</gene>
<dbReference type="InterPro" id="IPR011704">
    <property type="entry name" value="ATPase_dyneun-rel_AAA"/>
</dbReference>
<reference evidence="4" key="1">
    <citation type="submission" date="2023-09" db="EMBL/GenBank/DDBJ databases">
        <title>Arcobacter tbilisiensis sp. nov. isolated from chicken meat in Tbilisi, Georgia.</title>
        <authorList>
            <person name="Matthias R."/>
            <person name="Zautner A.E."/>
        </authorList>
    </citation>
    <scope>NUCLEOTIDE SEQUENCE</scope>
    <source>
        <strain evidence="7">LEO 70</strain>
        <strain evidence="6">LEO 74</strain>
        <strain evidence="5">LEO 79</strain>
        <strain evidence="4">LEO 99</strain>
    </source>
</reference>
<proteinExistence type="predicted"/>
<evidence type="ECO:0000259" key="1">
    <source>
        <dbReference type="Pfam" id="PF07728"/>
    </source>
</evidence>
<dbReference type="PANTHER" id="PTHR37291">
    <property type="entry name" value="5-METHYLCYTOSINE-SPECIFIC RESTRICTION ENZYME B"/>
    <property type="match status" value="1"/>
</dbReference>
<dbReference type="REBASE" id="763521">
    <property type="entry name" value="AspLEO108McrBCP"/>
</dbReference>
<dbReference type="GO" id="GO:0005524">
    <property type="term" value="F:ATP binding"/>
    <property type="evidence" value="ECO:0007669"/>
    <property type="project" value="InterPro"/>
</dbReference>
<feature type="domain" description="ATPase dynein-related AAA" evidence="1">
    <location>
        <begin position="356"/>
        <end position="434"/>
    </location>
</feature>
<dbReference type="EMBL" id="CP134852">
    <property type="protein sequence ID" value="WNL25326.1"/>
    <property type="molecule type" value="Genomic_DNA"/>
</dbReference>
<dbReference type="AlphaFoldDB" id="A0AA96CNR2"/>
<dbReference type="REBASE" id="763520">
    <property type="entry name" value="AspLEO99McrBCP"/>
</dbReference>
<dbReference type="EMBL" id="CP134844">
    <property type="protein sequence ID" value="WNL12762.1"/>
    <property type="molecule type" value="Genomic_DNA"/>
</dbReference>
<evidence type="ECO:0000313" key="5">
    <source>
        <dbReference type="EMBL" id="WNL22180.1"/>
    </source>
</evidence>
<dbReference type="PANTHER" id="PTHR37291:SF1">
    <property type="entry name" value="TYPE IV METHYL-DIRECTED RESTRICTION ENZYME ECOKMCRB SUBUNIT"/>
    <property type="match status" value="1"/>
</dbReference>
<evidence type="ECO:0000313" key="6">
    <source>
        <dbReference type="EMBL" id="WNL23779.1"/>
    </source>
</evidence>
<reference evidence="2" key="2">
    <citation type="submission" date="2023-09" db="EMBL/GenBank/DDBJ databases">
        <title>Characterization of Arcobacter Isolates from Retail Chicken Sold in Supermarkets in Tbilisi, Georgia.</title>
        <authorList>
            <person name="Matthias R."/>
            <person name="Zautner A.E."/>
        </authorList>
    </citation>
    <scope>NUCLEOTIDE SEQUENCE</scope>
    <source>
        <strain evidence="3">LEO 108</strain>
        <strain evidence="2">LEO 109</strain>
    </source>
</reference>
<evidence type="ECO:0000313" key="3">
    <source>
        <dbReference type="EMBL" id="WNL14080.1"/>
    </source>
</evidence>
<accession>A0AA96CNR2</accession>
<dbReference type="EMBL" id="CP134849">
    <property type="protein sequence ID" value="WNL20038.1"/>
    <property type="molecule type" value="Genomic_DNA"/>
</dbReference>